<dbReference type="AlphaFoldDB" id="A0ABD5YDF3"/>
<name>A0ABD5YDF3_9EURY</name>
<protein>
    <submittedName>
        <fullName evidence="3">Uncharacterized protein</fullName>
    </submittedName>
</protein>
<evidence type="ECO:0000313" key="4">
    <source>
        <dbReference type="Proteomes" id="UP001596432"/>
    </source>
</evidence>
<feature type="region of interest" description="Disordered" evidence="1">
    <location>
        <begin position="348"/>
        <end position="371"/>
    </location>
</feature>
<dbReference type="EMBL" id="JBHTAS010000001">
    <property type="protein sequence ID" value="MFC7142344.1"/>
    <property type="molecule type" value="Genomic_DNA"/>
</dbReference>
<feature type="transmembrane region" description="Helical" evidence="2">
    <location>
        <begin position="270"/>
        <end position="296"/>
    </location>
</feature>
<comment type="caution">
    <text evidence="3">The sequence shown here is derived from an EMBL/GenBank/DDBJ whole genome shotgun (WGS) entry which is preliminary data.</text>
</comment>
<feature type="transmembrane region" description="Helical" evidence="2">
    <location>
        <begin position="308"/>
        <end position="330"/>
    </location>
</feature>
<evidence type="ECO:0000256" key="2">
    <source>
        <dbReference type="SAM" id="Phobius"/>
    </source>
</evidence>
<feature type="transmembrane region" description="Helical" evidence="2">
    <location>
        <begin position="235"/>
        <end position="250"/>
    </location>
</feature>
<feature type="transmembrane region" description="Helical" evidence="2">
    <location>
        <begin position="579"/>
        <end position="602"/>
    </location>
</feature>
<keyword evidence="4" id="KW-1185">Reference proteome</keyword>
<sequence length="653" mass="68797">MSTGAGRALDLGSPRQRVRDASQLLLRVAVGDRLGLVIFLGSLVVFGLTWRIGFFITDNYTLANALVALADGRLVVDEAVYGTLESPGMQVNEGRLYGRNYGQVAFAVPFLWALRSTASVADPGLVFTTLWSLLVLALAVQIGRLVDRPSTLSVLGAAGGLSTFALNAYLAEPLSVELLPLAALQLSAVVATAFAASAGYRLVTRMHDRRVGTVTGVAVVLATPVGFWASVPKRHVYVVALLLGVVYAFYRSREEVIDEALLSPTGFRALAYAFVGLLTWIHAGEGFVVFLALVLVDVPTAPSNDSRALVIIGATFFVSMLPFFLTNTLISGDPVRPPRMLDQFGELSSDSTFSSGSGSGAGSGSGGGSTGGGSGLVPPVFGSALSEMAQRLSLVFVPFVQGLHATVNRPDDVFQTFIRAGYIPSVGSRDNLQAINLTVVESAPIVAGVVGTVGIAANRITRGRSSRSVQSYSGRLLDSARSLVRSPERATDALVVAAAMLFYLVYIHRLPLYAQVTVRYLLPLYPLAVYGVVRQRSVRRGIAKYGRTVAWTYLGGVLLGAQLLFVAVTATAVGRGGALQLHAVVGLAVAAAFALAATASAFDERFDRVTAVIGALAAALGTNLVVLSALVYFQYGPYALPMVDWLADLLSTA</sequence>
<reference evidence="3 4" key="1">
    <citation type="journal article" date="2019" name="Int. J. Syst. Evol. Microbiol.">
        <title>The Global Catalogue of Microorganisms (GCM) 10K type strain sequencing project: providing services to taxonomists for standard genome sequencing and annotation.</title>
        <authorList>
            <consortium name="The Broad Institute Genomics Platform"/>
            <consortium name="The Broad Institute Genome Sequencing Center for Infectious Disease"/>
            <person name="Wu L."/>
            <person name="Ma J."/>
        </authorList>
    </citation>
    <scope>NUCLEOTIDE SEQUENCE [LARGE SCALE GENOMIC DNA]</scope>
    <source>
        <strain evidence="3 4">XZYJT29</strain>
    </source>
</reference>
<feature type="transmembrane region" description="Helical" evidence="2">
    <location>
        <begin position="609"/>
        <end position="635"/>
    </location>
</feature>
<feature type="transmembrane region" description="Helical" evidence="2">
    <location>
        <begin position="512"/>
        <end position="533"/>
    </location>
</feature>
<evidence type="ECO:0000256" key="1">
    <source>
        <dbReference type="SAM" id="MobiDB-lite"/>
    </source>
</evidence>
<feature type="transmembrane region" description="Helical" evidence="2">
    <location>
        <begin position="210"/>
        <end position="229"/>
    </location>
</feature>
<proteinExistence type="predicted"/>
<feature type="transmembrane region" description="Helical" evidence="2">
    <location>
        <begin position="34"/>
        <end position="56"/>
    </location>
</feature>
<keyword evidence="2" id="KW-1133">Transmembrane helix</keyword>
<feature type="transmembrane region" description="Helical" evidence="2">
    <location>
        <begin position="120"/>
        <end position="140"/>
    </location>
</feature>
<dbReference type="Proteomes" id="UP001596432">
    <property type="component" value="Unassembled WGS sequence"/>
</dbReference>
<feature type="transmembrane region" description="Helical" evidence="2">
    <location>
        <begin position="152"/>
        <end position="170"/>
    </location>
</feature>
<accession>A0ABD5YDF3</accession>
<gene>
    <name evidence="3" type="ORF">ACFQMA_21205</name>
</gene>
<keyword evidence="2" id="KW-0472">Membrane</keyword>
<keyword evidence="2" id="KW-0812">Transmembrane</keyword>
<feature type="transmembrane region" description="Helical" evidence="2">
    <location>
        <begin position="182"/>
        <end position="203"/>
    </location>
</feature>
<feature type="transmembrane region" description="Helical" evidence="2">
    <location>
        <begin position="553"/>
        <end position="573"/>
    </location>
</feature>
<dbReference type="RefSeq" id="WP_274323411.1">
    <property type="nucleotide sequence ID" value="NZ_CP118158.1"/>
</dbReference>
<organism evidence="3 4">
    <name type="scientific">Halosimplex aquaticum</name>
    <dbReference type="NCBI Taxonomy" id="3026162"/>
    <lineage>
        <taxon>Archaea</taxon>
        <taxon>Methanobacteriati</taxon>
        <taxon>Methanobacteriota</taxon>
        <taxon>Stenosarchaea group</taxon>
        <taxon>Halobacteria</taxon>
        <taxon>Halobacteriales</taxon>
        <taxon>Haloarculaceae</taxon>
        <taxon>Halosimplex</taxon>
    </lineage>
</organism>
<feature type="transmembrane region" description="Helical" evidence="2">
    <location>
        <begin position="490"/>
        <end position="506"/>
    </location>
</feature>
<dbReference type="GeneID" id="78822681"/>
<feature type="compositionally biased region" description="Gly residues" evidence="1">
    <location>
        <begin position="357"/>
        <end position="371"/>
    </location>
</feature>
<evidence type="ECO:0000313" key="3">
    <source>
        <dbReference type="EMBL" id="MFC7142344.1"/>
    </source>
</evidence>